<dbReference type="Proteomes" id="UP001642483">
    <property type="component" value="Unassembled WGS sequence"/>
</dbReference>
<sequence>MSEEKPSTCAITYGSKQPSSLGFLQLHWQRVEESLPSPSLPKTFEKKDSDTLSKSLITSHYCFKSYIV</sequence>
<keyword evidence="2" id="KW-1185">Reference proteome</keyword>
<reference evidence="1 2" key="1">
    <citation type="submission" date="2024-02" db="EMBL/GenBank/DDBJ databases">
        <authorList>
            <person name="Daric V."/>
            <person name="Darras S."/>
        </authorList>
    </citation>
    <scope>NUCLEOTIDE SEQUENCE [LARGE SCALE GENOMIC DNA]</scope>
</reference>
<name>A0ABP0G4I0_CLALP</name>
<organism evidence="1 2">
    <name type="scientific">Clavelina lepadiformis</name>
    <name type="common">Light-bulb sea squirt</name>
    <name type="synonym">Ascidia lepadiformis</name>
    <dbReference type="NCBI Taxonomy" id="159417"/>
    <lineage>
        <taxon>Eukaryota</taxon>
        <taxon>Metazoa</taxon>
        <taxon>Chordata</taxon>
        <taxon>Tunicata</taxon>
        <taxon>Ascidiacea</taxon>
        <taxon>Aplousobranchia</taxon>
        <taxon>Clavelinidae</taxon>
        <taxon>Clavelina</taxon>
    </lineage>
</organism>
<evidence type="ECO:0000313" key="2">
    <source>
        <dbReference type="Proteomes" id="UP001642483"/>
    </source>
</evidence>
<gene>
    <name evidence="1" type="ORF">CVLEPA_LOCUS18659</name>
</gene>
<accession>A0ABP0G4I0</accession>
<protein>
    <submittedName>
        <fullName evidence="1">Uncharacterized protein</fullName>
    </submittedName>
</protein>
<dbReference type="EMBL" id="CAWYQH010000103">
    <property type="protein sequence ID" value="CAK8686735.1"/>
    <property type="molecule type" value="Genomic_DNA"/>
</dbReference>
<proteinExistence type="predicted"/>
<evidence type="ECO:0000313" key="1">
    <source>
        <dbReference type="EMBL" id="CAK8686735.1"/>
    </source>
</evidence>
<comment type="caution">
    <text evidence="1">The sequence shown here is derived from an EMBL/GenBank/DDBJ whole genome shotgun (WGS) entry which is preliminary data.</text>
</comment>